<proteinExistence type="predicted"/>
<evidence type="ECO:0000313" key="3">
    <source>
        <dbReference type="Proteomes" id="UP000267524"/>
    </source>
</evidence>
<comment type="caution">
    <text evidence="2">The sequence shown here is derived from an EMBL/GenBank/DDBJ whole genome shotgun (WGS) entry which is preliminary data.</text>
</comment>
<evidence type="ECO:0000313" key="2">
    <source>
        <dbReference type="EMBL" id="RMZ59693.1"/>
    </source>
</evidence>
<dbReference type="EMBL" id="QWIV01000013">
    <property type="protein sequence ID" value="RMZ59693.1"/>
    <property type="molecule type" value="Genomic_DNA"/>
</dbReference>
<name>A0A3M7LAB8_9FLAO</name>
<organism evidence="2 3">
    <name type="scientific">Chryseobacterium nematophagum</name>
    <dbReference type="NCBI Taxonomy" id="2305228"/>
    <lineage>
        <taxon>Bacteria</taxon>
        <taxon>Pseudomonadati</taxon>
        <taxon>Bacteroidota</taxon>
        <taxon>Flavobacteriia</taxon>
        <taxon>Flavobacteriales</taxon>
        <taxon>Weeksellaceae</taxon>
        <taxon>Chryseobacterium group</taxon>
        <taxon>Chryseobacterium</taxon>
    </lineage>
</organism>
<evidence type="ECO:0008006" key="4">
    <source>
        <dbReference type="Google" id="ProtNLM"/>
    </source>
</evidence>
<protein>
    <recommendedName>
        <fullName evidence="4">Lipoprotein</fullName>
    </recommendedName>
</protein>
<keyword evidence="1" id="KW-0812">Transmembrane</keyword>
<gene>
    <name evidence="2" type="ORF">D1632_08700</name>
</gene>
<sequence>MIISKTIKQMEIKFLRFLIIIIVSQFIIGCNFEKSPQIIKQELLYNHSKVEDKFEVSLKTTFKFDKEIQDNKYFLVIGKEKIKLILKTKNHNETEYVSYFKAKEPKYGDSAFVKKIKYSPILNSENEEIKKSDDYKFDIRSTLWTGDDKQNPYIKLK</sequence>
<dbReference type="Proteomes" id="UP000267524">
    <property type="component" value="Unassembled WGS sequence"/>
</dbReference>
<reference evidence="2 3" key="1">
    <citation type="submission" date="2018-08" db="EMBL/GenBank/DDBJ databases">
        <title>Chryseobacterium nematophagum: a novel matrix digesting pathogen of nematodes.</title>
        <authorList>
            <person name="Page A."/>
            <person name="Roberts M."/>
            <person name="Felix M.-A."/>
            <person name="Weir W."/>
        </authorList>
    </citation>
    <scope>NUCLEOTIDE SEQUENCE [LARGE SCALE GENOMIC DNA]</scope>
    <source>
        <strain evidence="2 3">JUb275</strain>
    </source>
</reference>
<keyword evidence="1" id="KW-1133">Transmembrane helix</keyword>
<accession>A0A3M7LAB8</accession>
<dbReference type="PROSITE" id="PS51257">
    <property type="entry name" value="PROKAR_LIPOPROTEIN"/>
    <property type="match status" value="1"/>
</dbReference>
<evidence type="ECO:0000256" key="1">
    <source>
        <dbReference type="SAM" id="Phobius"/>
    </source>
</evidence>
<keyword evidence="3" id="KW-1185">Reference proteome</keyword>
<dbReference type="AlphaFoldDB" id="A0A3M7LAB8"/>
<feature type="transmembrane region" description="Helical" evidence="1">
    <location>
        <begin position="12"/>
        <end position="28"/>
    </location>
</feature>
<keyword evidence="1" id="KW-0472">Membrane</keyword>